<dbReference type="SUPFAM" id="SSF56112">
    <property type="entry name" value="Protein kinase-like (PK-like)"/>
    <property type="match status" value="2"/>
</dbReference>
<feature type="region of interest" description="Disordered" evidence="7">
    <location>
        <begin position="616"/>
        <end position="653"/>
    </location>
</feature>
<feature type="region of interest" description="Disordered" evidence="7">
    <location>
        <begin position="130"/>
        <end position="236"/>
    </location>
</feature>
<feature type="compositionally biased region" description="Basic and acidic residues" evidence="7">
    <location>
        <begin position="142"/>
        <end position="196"/>
    </location>
</feature>
<gene>
    <name evidence="9" type="ORF">TGP89_311510</name>
</gene>
<evidence type="ECO:0000313" key="9">
    <source>
        <dbReference type="EMBL" id="KFG28676.1"/>
    </source>
</evidence>
<feature type="region of interest" description="Disordered" evidence="7">
    <location>
        <begin position="2557"/>
        <end position="2576"/>
    </location>
</feature>
<protein>
    <submittedName>
        <fullName evidence="9">eIF2 kinase IF2K-B</fullName>
        <ecNumber evidence="9">2.7.11.22</ecNumber>
    </submittedName>
</protein>
<dbReference type="InterPro" id="IPR008271">
    <property type="entry name" value="Ser/Thr_kinase_AS"/>
</dbReference>
<dbReference type="Gene3D" id="1.10.510.10">
    <property type="entry name" value="Transferase(Phosphotransferase) domain 1"/>
    <property type="match status" value="2"/>
</dbReference>
<dbReference type="OrthoDB" id="349354at2759"/>
<dbReference type="EMBL" id="AEYI02002321">
    <property type="protein sequence ID" value="KFG28676.1"/>
    <property type="molecule type" value="Genomic_DNA"/>
</dbReference>
<dbReference type="InterPro" id="IPR011009">
    <property type="entry name" value="Kinase-like_dom_sf"/>
</dbReference>
<comment type="similarity">
    <text evidence="6">Belongs to the protein kinase superfamily. Ser/Thr protein kinase family. GCN2 subfamily.</text>
</comment>
<dbReference type="InterPro" id="IPR000719">
    <property type="entry name" value="Prot_kinase_dom"/>
</dbReference>
<dbReference type="PROSITE" id="PS50011">
    <property type="entry name" value="PROTEIN_KINASE_DOM"/>
    <property type="match status" value="1"/>
</dbReference>
<evidence type="ECO:0000256" key="7">
    <source>
        <dbReference type="SAM" id="MobiDB-lite"/>
    </source>
</evidence>
<dbReference type="Proteomes" id="UP000028828">
    <property type="component" value="Unassembled WGS sequence"/>
</dbReference>
<feature type="region of interest" description="Disordered" evidence="7">
    <location>
        <begin position="1869"/>
        <end position="1928"/>
    </location>
</feature>
<evidence type="ECO:0000313" key="10">
    <source>
        <dbReference type="Proteomes" id="UP000028828"/>
    </source>
</evidence>
<dbReference type="Pfam" id="PF00069">
    <property type="entry name" value="Pkinase"/>
    <property type="match status" value="2"/>
</dbReference>
<evidence type="ECO:0000256" key="3">
    <source>
        <dbReference type="ARBA" id="ARBA00022777"/>
    </source>
</evidence>
<dbReference type="PANTHER" id="PTHR11042:SF136">
    <property type="entry name" value="EIF-2-ALPHA KINASE GCN2"/>
    <property type="match status" value="1"/>
</dbReference>
<feature type="region of interest" description="Disordered" evidence="7">
    <location>
        <begin position="271"/>
        <end position="301"/>
    </location>
</feature>
<keyword evidence="1 9" id="KW-0808">Transferase</keyword>
<feature type="region of interest" description="Disordered" evidence="7">
    <location>
        <begin position="1201"/>
        <end position="1243"/>
    </location>
</feature>
<feature type="compositionally biased region" description="Polar residues" evidence="7">
    <location>
        <begin position="1882"/>
        <end position="1902"/>
    </location>
</feature>
<dbReference type="GO" id="GO:0004693">
    <property type="term" value="F:cyclin-dependent protein serine/threonine kinase activity"/>
    <property type="evidence" value="ECO:0007669"/>
    <property type="project" value="UniProtKB-EC"/>
</dbReference>
<dbReference type="PANTHER" id="PTHR11042">
    <property type="entry name" value="EUKARYOTIC TRANSLATION INITIATION FACTOR 2-ALPHA KINASE EIF2-ALPHA KINASE -RELATED"/>
    <property type="match status" value="1"/>
</dbReference>
<proteinExistence type="inferred from homology"/>
<keyword evidence="3 9" id="KW-0418">Kinase</keyword>
<evidence type="ECO:0000256" key="2">
    <source>
        <dbReference type="ARBA" id="ARBA00022741"/>
    </source>
</evidence>
<accession>A0A086J958</accession>
<evidence type="ECO:0000256" key="1">
    <source>
        <dbReference type="ARBA" id="ARBA00022679"/>
    </source>
</evidence>
<evidence type="ECO:0000259" key="8">
    <source>
        <dbReference type="PROSITE" id="PS50011"/>
    </source>
</evidence>
<dbReference type="Gene3D" id="3.30.200.20">
    <property type="entry name" value="Phosphorylase Kinase, domain 1"/>
    <property type="match status" value="1"/>
</dbReference>
<feature type="region of interest" description="Disordered" evidence="7">
    <location>
        <begin position="726"/>
        <end position="760"/>
    </location>
</feature>
<dbReference type="InterPro" id="IPR050339">
    <property type="entry name" value="CC_SR_Kinase"/>
</dbReference>
<dbReference type="PROSITE" id="PS00108">
    <property type="entry name" value="PROTEIN_KINASE_ST"/>
    <property type="match status" value="1"/>
</dbReference>
<dbReference type="GO" id="GO:0005524">
    <property type="term" value="F:ATP binding"/>
    <property type="evidence" value="ECO:0007669"/>
    <property type="project" value="UniProtKB-KW"/>
</dbReference>
<evidence type="ECO:0000256" key="6">
    <source>
        <dbReference type="ARBA" id="ARBA00037982"/>
    </source>
</evidence>
<keyword evidence="2" id="KW-0547">Nucleotide-binding</keyword>
<dbReference type="GO" id="GO:0005737">
    <property type="term" value="C:cytoplasm"/>
    <property type="evidence" value="ECO:0007669"/>
    <property type="project" value="TreeGrafter"/>
</dbReference>
<keyword evidence="5" id="KW-0652">Protein synthesis inhibitor</keyword>
<reference evidence="9 10" key="1">
    <citation type="submission" date="2014-03" db="EMBL/GenBank/DDBJ databases">
        <authorList>
            <person name="Sibley D."/>
            <person name="Venepally P."/>
            <person name="Karamycheva S."/>
            <person name="Hadjithomas M."/>
            <person name="Khan A."/>
            <person name="Brunk B."/>
            <person name="Roos D."/>
            <person name="Caler E."/>
            <person name="Lorenzi H."/>
        </authorList>
    </citation>
    <scope>NUCLEOTIDE SEQUENCE [LARGE SCALE GENOMIC DNA]</scope>
    <source>
        <strain evidence="10">p89</strain>
    </source>
</reference>
<feature type="region of interest" description="Disordered" evidence="7">
    <location>
        <begin position="513"/>
        <end position="545"/>
    </location>
</feature>
<feature type="compositionally biased region" description="Basic and acidic residues" evidence="7">
    <location>
        <begin position="1017"/>
        <end position="1028"/>
    </location>
</feature>
<organism evidence="9 10">
    <name type="scientific">Toxoplasma gondii p89</name>
    <dbReference type="NCBI Taxonomy" id="943119"/>
    <lineage>
        <taxon>Eukaryota</taxon>
        <taxon>Sar</taxon>
        <taxon>Alveolata</taxon>
        <taxon>Apicomplexa</taxon>
        <taxon>Conoidasida</taxon>
        <taxon>Coccidia</taxon>
        <taxon>Eucoccidiorida</taxon>
        <taxon>Eimeriorina</taxon>
        <taxon>Sarcocystidae</taxon>
        <taxon>Toxoplasma</taxon>
    </lineage>
</organism>
<feature type="region of interest" description="Disordered" evidence="7">
    <location>
        <begin position="1008"/>
        <end position="1028"/>
    </location>
</feature>
<comment type="caution">
    <text evidence="9">The sequence shown here is derived from an EMBL/GenBank/DDBJ whole genome shotgun (WGS) entry which is preliminary data.</text>
</comment>
<dbReference type="GO" id="GO:0017148">
    <property type="term" value="P:negative regulation of translation"/>
    <property type="evidence" value="ECO:0007669"/>
    <property type="project" value="UniProtKB-KW"/>
</dbReference>
<dbReference type="SMART" id="SM00220">
    <property type="entry name" value="S_TKc"/>
    <property type="match status" value="1"/>
</dbReference>
<dbReference type="GO" id="GO:0005634">
    <property type="term" value="C:nucleus"/>
    <property type="evidence" value="ECO:0007669"/>
    <property type="project" value="TreeGrafter"/>
</dbReference>
<name>A0A086J958_TOXGO</name>
<dbReference type="EC" id="2.7.11.22" evidence="9"/>
<feature type="region of interest" description="Disordered" evidence="7">
    <location>
        <begin position="1481"/>
        <end position="1508"/>
    </location>
</feature>
<feature type="compositionally biased region" description="Basic and acidic residues" evidence="7">
    <location>
        <begin position="745"/>
        <end position="757"/>
    </location>
</feature>
<evidence type="ECO:0000256" key="5">
    <source>
        <dbReference type="ARBA" id="ARBA00023193"/>
    </source>
</evidence>
<keyword evidence="4" id="KW-0067">ATP-binding</keyword>
<dbReference type="VEuPathDB" id="ToxoDB:TGP89_311510"/>
<evidence type="ECO:0000256" key="4">
    <source>
        <dbReference type="ARBA" id="ARBA00022840"/>
    </source>
</evidence>
<feature type="domain" description="Protein kinase" evidence="8">
    <location>
        <begin position="1249"/>
        <end position="1563"/>
    </location>
</feature>
<feature type="compositionally biased region" description="Basic and acidic residues" evidence="7">
    <location>
        <begin position="632"/>
        <end position="646"/>
    </location>
</feature>
<feature type="region of interest" description="Disordered" evidence="7">
    <location>
        <begin position="818"/>
        <end position="897"/>
    </location>
</feature>
<sequence>MSASSVSSEQETGQMFTNKLAKLLLRVCTIHNGDTHDETKMASNAGLPSNSEEDSCKTVDYAFTSRSAFPGSEGTTFVSSVCRSSSSGPSSLLQFPPSSPFNICHRVCDRKGESKQTRAVLFLPQPGISSCTLETAEDGERDDLLRDRDKWRMPDEGRAEEKDEGSVERQKHTAEERKTTLGRQEREVDIKERDSSIQESSLVIFEGSTGHPAPRSSTESVGRPTRSEHDACSAQTSFRSDLASRLRKQGVFHHTSAQLCRRQGASGDFRCRKRGEGAAKRKKMASRGNGDGGDSDSNPTLSSQRLCKDFTSVVVAGRGGCGRVLKATHVLDGQTYAIKEIKFAANREHLDAHMAVFLREVLCLRRLDAHPNIVRYFNSWVEVSPPPLTPENAIDHTSPLASQDQVPVGAKTTCVRSPLRPSMRGHLAGHKIKVFKDDTLRWNEAEGGDAGEGSDEKMSQTPQIRYSSCGLDPECEQVCDRNPDHGGRNQNRVQAFSGSQLITACNGALAEEDKEVTDKSKMPGPCPSRDRPPCVSFPTGRPKMSTRSTIQIGHNKHMTLPPTTLTVTGARLRSCSNCPRGANAPFENTQRACLRKEGLPCKVTEFFPVQHGCSDPCAESPEEVDRRVRRTTTKESGKKGEGKNADSHSAGAGWAAMRGETRNGTCRRNHVSESLNAELETISKDFLRLHNTVSRRLVVSNTHDGNDDVLPPSCNDQSYALGQETGASATDCERWSDGGTQEQEADSREAPRDKENWGYDVAKQWTEDVGKQETEEESVHRNGQGTSIAFQNVGHAFACINSNRNDEVKGLEIALEAREEREDAHRPWTRHTGDMQSPPDGETSPKAREKGGTYNAPSWYRDPGKSGGEALRDKDDKYSYTTGKHPPESSSTVWSDGHTVTGADWTSVRTESRPAVRESIRNMGKKDGTKILVCDDFWPCYEFYSDDTGEDGLQIVFAEVDPGGVVSCTRKDGVQENEENAAGLKCTVDVTSRSSGVPPVSENTLVVSTQHSPTGKSDIRSRETERRGSGMVEMGERLMNQMANEVILQEKVCPFLQPSSRMPWDISLFAVGGVAASDKGEGTPESYRNHHATMSMADMKERSYKPRTRRHSCGYPRYPKERLCARRGRSQSFTASSDRLPDEAVVESKEEAQHTPVQGTAAKAVDVRERRNLEETASAGLKQSAIGTHAVLTECHRSTIRDDGNGVSIRNQDVSLPSPRLSYHRKRHPSPQPLTGGVNSSETLRYKRLPQSERQGNGRQETTVVNLRRCREAIKGVQSKEMRGRVRAKANTSQNIPDLSLSRRHFLGLSYPCERNQCKVAVSLYIQMEYCGMSLDEYIAQTPEVDPERNEEIVAMIISGLYQCHSAGVMHRDLKPSNIFIDKETGVVKIGDFGLAFSEDMKQVPSSDRNRGLFEKDISSKNCSSIVTPNSATPDSKRVYGEQDEDCQGASSDVLYGGSRGVKEVLKGGEESAQMRISRANTAGHQNLGKEEQQHYHRRSTHNLHPLPITPFLSATPLAGGTRPHSSVQDGTLYKAQVLQSSPGETPCVSCPEYPKRGPHSEMSSAGRSSLLAERTTLISGVGEQERKSVDREKISLSPENFPGLCPSELPTGAVEHVEASSLVMQKSRNDPTKLKKEALSSVSPVVGEVPSLANVQRSHAACLTPRTTWEGLPNCQSPVFSALRRDLEKRHHDTTRLSMAPSCMKHVSLPASISGTPRLASTPARTCSCGWQTGHFSCCASPVKTVCPSPLHLSLDISGCVHSPCNSPHRRSQIPVPRCRNHSGLHWPTSVVPLHSPCSCVAGSMHESNLWSPRMGFAASMEGGGCCGTAGGPCCSRRCRAPTTCGDPYCHLCNSFEEGDKVELRLDADRHSPKSGGEKSCVSSRTDGSSPETGLPNSARVSTPERGIGQGTTHLVPETSQSGRLHHEFRRSPEQRIGTIDECYNQVTVPQTNMVTSGIPEGTIERLPCLSEEMNDGNQGWAARGANAKDSSSCCPSVRCQNPVKGTENTTQSRGWRLSRSLSQASPAYLNEETRQKARCVSPEFLCGGRDRGGRGGATAVHESKTIADMCSIPCHENTARHRCLYLPCTPRDGPPTVPALFEKRTAGVGTRAYAPPEQLQGGRYDFSVDIWALGLIVLDLFTRCNTAMEQATNFRNARDGRFPPSVTSTYPWVVPFCRWCLQNDPSKRPTIRQLYQHYCSTGSVFGPKTATSRCSASGLLSHTEDNNVVFPLCLPLPHIWTGTCLPHRLLPSDDFFHSPRSGVLVNVDSHARNDDSLGGTVGLGQTQWQNSVVALSPPACGSYEFCDQASSSCFDAHISGQSHPPQSYASSPLRIPCNHSCFPADLSPLSLSRSPREAAHTSTCVAGERSCGDTARSPTCVCGPSAHASPAISTRLGCCACPITGPCRGEAVDEPNFCVVRDSEGEDNTLLSGCSCMSISAGSSRRPESPWQGQHMNTPSTCPSTTFIGCSACQCPFCACCVCRGCSGAVCEVFPAEGLASSAASGGPVSPTALKLSSEGRMFKDTSSEVWGQPGVALARCRKFPTPWSFSPAVVHGDESKTSPPHNWSRPAQEPDSCHLWYMLPPPRTLLP</sequence>